<dbReference type="InterPro" id="IPR027417">
    <property type="entry name" value="P-loop_NTPase"/>
</dbReference>
<dbReference type="GO" id="GO:0005829">
    <property type="term" value="C:cytosol"/>
    <property type="evidence" value="ECO:0007669"/>
    <property type="project" value="TreeGrafter"/>
</dbReference>
<dbReference type="Pfam" id="PF13087">
    <property type="entry name" value="AAA_12"/>
    <property type="match status" value="1"/>
</dbReference>
<keyword evidence="1" id="KW-0943">RNA-mediated gene silencing</keyword>
<dbReference type="GO" id="GO:0035194">
    <property type="term" value="P:regulatory ncRNA-mediated post-transcriptional gene silencing"/>
    <property type="evidence" value="ECO:0007669"/>
    <property type="project" value="TreeGrafter"/>
</dbReference>
<evidence type="ECO:0000259" key="4">
    <source>
        <dbReference type="Pfam" id="PF13087"/>
    </source>
</evidence>
<dbReference type="GO" id="GO:0003723">
    <property type="term" value="F:RNA binding"/>
    <property type="evidence" value="ECO:0007669"/>
    <property type="project" value="InterPro"/>
</dbReference>
<dbReference type="CDD" id="cd18808">
    <property type="entry name" value="SF1_C_Upf1"/>
    <property type="match status" value="1"/>
</dbReference>
<gene>
    <name evidence="5" type="ORF">CLUMA_CG004756</name>
</gene>
<organism evidence="5 6">
    <name type="scientific">Clunio marinus</name>
    <dbReference type="NCBI Taxonomy" id="568069"/>
    <lineage>
        <taxon>Eukaryota</taxon>
        <taxon>Metazoa</taxon>
        <taxon>Ecdysozoa</taxon>
        <taxon>Arthropoda</taxon>
        <taxon>Hexapoda</taxon>
        <taxon>Insecta</taxon>
        <taxon>Pterygota</taxon>
        <taxon>Neoptera</taxon>
        <taxon>Endopterygota</taxon>
        <taxon>Diptera</taxon>
        <taxon>Nematocera</taxon>
        <taxon>Chironomoidea</taxon>
        <taxon>Chironomidae</taxon>
        <taxon>Clunio</taxon>
    </lineage>
</organism>
<dbReference type="InterPro" id="IPR041677">
    <property type="entry name" value="DNA2/NAM7_AAA_11"/>
</dbReference>
<dbReference type="InterPro" id="IPR041679">
    <property type="entry name" value="DNA2/NAM7-like_C"/>
</dbReference>
<evidence type="ECO:0000313" key="5">
    <source>
        <dbReference type="EMBL" id="CRK91068.1"/>
    </source>
</evidence>
<dbReference type="SUPFAM" id="SSF52540">
    <property type="entry name" value="P-loop containing nucleoside triphosphate hydrolases"/>
    <property type="match status" value="1"/>
</dbReference>
<evidence type="ECO:0000256" key="1">
    <source>
        <dbReference type="ARBA" id="ARBA00023158"/>
    </source>
</evidence>
<dbReference type="STRING" id="568069.A0A1J1HUM4"/>
<dbReference type="CDD" id="cd18038">
    <property type="entry name" value="DEXXQc_Helz-like"/>
    <property type="match status" value="1"/>
</dbReference>
<sequence length="857" mass="99228">MFNYYNKVAGEYQEVKIKYEETLITFETTKHVTEAINEEQSAPHKETTNAMASSTNVPQDKSKKPTKCLNVHVKYNALKEILILDFRAYEYEWNLISIIGFYHNFDIARIPEDSFKSILDDELPLECFYPKANDNYQKIFKVDISKIERHVFRKEFTIEISYMLLDDVDKKIFRSKYDFDLHEALTNDDINILTEINQYQRQPLATRTHNFFRMIKYALNVEDLESQNELKEFILPHIQLEYSKDSKQYWIPIEGYQLPRDYKEMSICLVPMEKYREGKMNFEKDCIYSQIENYMNGKIYLVKKIPNFHQPQSKPTLNLSCKYCLRFIPNRITYRACFQAIETIGVHGLSDYFNDFEYSGFDKYRVKDNIIEDFSWFNKQIETNEEQKTAIKNIVNCTAYPFPYVVFGPPGTGKTTLIVECIAQILKERPTNHILVTAQSNSACDEIGNRLLKFIPRGKIYRFYSSSLLNSGNAEASQVLLETSNLRNGNNEYPTKEEFFHFNVVIITLTTCSRLVQAKCDNINKHFDYIFVDECAAATEPEAYIPIVGFGTGDRNITTNVVLIGDHKQFGPAVKSHFAEDLGLGVSLMERIMTKSKYKLRPDNSYDQKYITQLLNNFRSHPAILQFSNILFYNSKLRAKISEPERSLGTRWNFIRNKKFPILFHCTKTPSQIVINGTSSFNEGEIEKVKFYVDILLMKGIDGVKINPDDIGIVSPYKAQLLKLKQKFNAEIYRNLEMGTAEYYQGREKKIIIISTVKSYGSVGFLKCEKRLNVCITRAKSLLILIGNGDTLKQNPLWNSFLQFCEANDGCVGKTNTIFGGFGQCQQENKIAEIGQITGKNGIKQNGIHSFKNFLKF</sequence>
<feature type="region of interest" description="Disordered" evidence="2">
    <location>
        <begin position="39"/>
        <end position="63"/>
    </location>
</feature>
<name>A0A1J1HUM4_9DIPT</name>
<feature type="domain" description="DNA2/NAM7 helicase-like C-terminal" evidence="4">
    <location>
        <begin position="585"/>
        <end position="789"/>
    </location>
</feature>
<dbReference type="PANTHER" id="PTHR10887:SF419">
    <property type="entry name" value="RNA HELICASE MOV10L1"/>
    <property type="match status" value="1"/>
</dbReference>
<dbReference type="AlphaFoldDB" id="A0A1J1HUM4"/>
<feature type="domain" description="DNA2/NAM7 helicase helicase" evidence="3">
    <location>
        <begin position="383"/>
        <end position="462"/>
    </location>
</feature>
<protein>
    <submittedName>
        <fullName evidence="5">CLUMA_CG004756, isoform A</fullName>
    </submittedName>
</protein>
<evidence type="ECO:0000259" key="3">
    <source>
        <dbReference type="Pfam" id="PF13086"/>
    </source>
</evidence>
<dbReference type="Gene3D" id="3.40.50.300">
    <property type="entry name" value="P-loop containing nucleotide triphosphate hydrolases"/>
    <property type="match status" value="2"/>
</dbReference>
<feature type="domain" description="DNA2/NAM7 helicase helicase" evidence="3">
    <location>
        <begin position="507"/>
        <end position="576"/>
    </location>
</feature>
<accession>A0A1J1HUM4</accession>
<dbReference type="InterPro" id="IPR045055">
    <property type="entry name" value="DNA2/NAM7-like"/>
</dbReference>
<reference evidence="5 6" key="1">
    <citation type="submission" date="2015-04" db="EMBL/GenBank/DDBJ databases">
        <authorList>
            <person name="Syromyatnikov M.Y."/>
            <person name="Popov V.N."/>
        </authorList>
    </citation>
    <scope>NUCLEOTIDE SEQUENCE [LARGE SCALE GENOMIC DNA]</scope>
</reference>
<proteinExistence type="predicted"/>
<evidence type="ECO:0000313" key="6">
    <source>
        <dbReference type="Proteomes" id="UP000183832"/>
    </source>
</evidence>
<dbReference type="InterPro" id="IPR026122">
    <property type="entry name" value="MOV-10/SDE3_DEXXQ/H-box"/>
</dbReference>
<dbReference type="GO" id="GO:0043186">
    <property type="term" value="C:P granule"/>
    <property type="evidence" value="ECO:0007669"/>
    <property type="project" value="TreeGrafter"/>
</dbReference>
<evidence type="ECO:0000256" key="2">
    <source>
        <dbReference type="SAM" id="MobiDB-lite"/>
    </source>
</evidence>
<dbReference type="OrthoDB" id="6513042at2759"/>
<keyword evidence="6" id="KW-1185">Reference proteome</keyword>
<dbReference type="GO" id="GO:0032574">
    <property type="term" value="F:5'-3' RNA helicase activity"/>
    <property type="evidence" value="ECO:0007669"/>
    <property type="project" value="InterPro"/>
</dbReference>
<dbReference type="InterPro" id="IPR047187">
    <property type="entry name" value="SF1_C_Upf1"/>
</dbReference>
<dbReference type="Pfam" id="PF13086">
    <property type="entry name" value="AAA_11"/>
    <property type="match status" value="2"/>
</dbReference>
<dbReference type="Proteomes" id="UP000183832">
    <property type="component" value="Unassembled WGS sequence"/>
</dbReference>
<feature type="compositionally biased region" description="Polar residues" evidence="2">
    <location>
        <begin position="48"/>
        <end position="59"/>
    </location>
</feature>
<dbReference type="PANTHER" id="PTHR10887">
    <property type="entry name" value="DNA2/NAM7 HELICASE FAMILY"/>
    <property type="match status" value="1"/>
</dbReference>
<dbReference type="EMBL" id="CVRI01000020">
    <property type="protein sequence ID" value="CRK91068.1"/>
    <property type="molecule type" value="Genomic_DNA"/>
</dbReference>